<dbReference type="PANTHER" id="PTHR43775:SF37">
    <property type="entry name" value="SI:DKEY-61P9.11"/>
    <property type="match status" value="1"/>
</dbReference>
<dbReference type="Gene3D" id="3.10.129.110">
    <property type="entry name" value="Polyketide synthase dehydratase"/>
    <property type="match status" value="1"/>
</dbReference>
<keyword evidence="3" id="KW-0808">Transferase</keyword>
<dbReference type="SUPFAM" id="SSF53901">
    <property type="entry name" value="Thiolase-like"/>
    <property type="match status" value="1"/>
</dbReference>
<dbReference type="InterPro" id="IPR014031">
    <property type="entry name" value="Ketoacyl_synth_C"/>
</dbReference>
<feature type="region of interest" description="C-terminal hotdog fold" evidence="5">
    <location>
        <begin position="1200"/>
        <end position="1258"/>
    </location>
</feature>
<dbReference type="SMART" id="SM00825">
    <property type="entry name" value="PKS_KS"/>
    <property type="match status" value="1"/>
</dbReference>
<reference evidence="10" key="1">
    <citation type="submission" date="2021-02" db="EMBL/GenBank/DDBJ databases">
        <authorList>
            <person name="Dougan E. K."/>
            <person name="Rhodes N."/>
            <person name="Thang M."/>
            <person name="Chan C."/>
        </authorList>
    </citation>
    <scope>NUCLEOTIDE SEQUENCE</scope>
</reference>
<dbReference type="Pfam" id="PF08659">
    <property type="entry name" value="KR"/>
    <property type="match status" value="1"/>
</dbReference>
<dbReference type="InterPro" id="IPR049900">
    <property type="entry name" value="PKS_mFAS_DH"/>
</dbReference>
<dbReference type="InterPro" id="IPR020843">
    <property type="entry name" value="ER"/>
</dbReference>
<dbReference type="PROSITE" id="PS52019">
    <property type="entry name" value="PKS_MFAS_DH"/>
    <property type="match status" value="1"/>
</dbReference>
<protein>
    <submittedName>
        <fullName evidence="10">PikAI protein</fullName>
    </submittedName>
</protein>
<gene>
    <name evidence="10" type="primary">pikAI</name>
    <name evidence="10" type="ORF">SPIL2461_LOCUS14524</name>
</gene>
<feature type="region of interest" description="Disordered" evidence="6">
    <location>
        <begin position="1232"/>
        <end position="1258"/>
    </location>
</feature>
<feature type="domain" description="Ketosynthase family 3 (KS3)" evidence="8">
    <location>
        <begin position="582"/>
        <end position="1029"/>
    </location>
</feature>
<dbReference type="Gene3D" id="3.40.47.10">
    <property type="match status" value="1"/>
</dbReference>
<feature type="region of interest" description="N-terminal hotdog fold" evidence="5">
    <location>
        <begin position="1065"/>
        <end position="1187"/>
    </location>
</feature>
<comment type="caution">
    <text evidence="10">The sequence shown here is derived from an EMBL/GenBank/DDBJ whole genome shotgun (WGS) entry which is preliminary data.</text>
</comment>
<dbReference type="InterPro" id="IPR057326">
    <property type="entry name" value="KR_dom"/>
</dbReference>
<dbReference type="GO" id="GO:0031177">
    <property type="term" value="F:phosphopantetheine binding"/>
    <property type="evidence" value="ECO:0007669"/>
    <property type="project" value="InterPro"/>
</dbReference>
<dbReference type="SUPFAM" id="SSF51735">
    <property type="entry name" value="NAD(P)-binding Rossmann-fold domains"/>
    <property type="match status" value="2"/>
</dbReference>
<evidence type="ECO:0000256" key="2">
    <source>
        <dbReference type="ARBA" id="ARBA00022553"/>
    </source>
</evidence>
<evidence type="ECO:0000259" key="8">
    <source>
        <dbReference type="PROSITE" id="PS52004"/>
    </source>
</evidence>
<dbReference type="InterPro" id="IPR020806">
    <property type="entry name" value="PKS_PP-bd"/>
</dbReference>
<dbReference type="Proteomes" id="UP000649617">
    <property type="component" value="Unassembled WGS sequence"/>
</dbReference>
<keyword evidence="4" id="KW-0511">Multifunctional enzyme</keyword>
<dbReference type="PROSITE" id="PS50075">
    <property type="entry name" value="CARRIER"/>
    <property type="match status" value="1"/>
</dbReference>
<dbReference type="CDD" id="cd00833">
    <property type="entry name" value="PKS"/>
    <property type="match status" value="1"/>
</dbReference>
<dbReference type="Gene3D" id="1.10.1200.10">
    <property type="entry name" value="ACP-like"/>
    <property type="match status" value="1"/>
</dbReference>
<dbReference type="GO" id="GO:0016491">
    <property type="term" value="F:oxidoreductase activity"/>
    <property type="evidence" value="ECO:0007669"/>
    <property type="project" value="InterPro"/>
</dbReference>
<dbReference type="Pfam" id="PF00550">
    <property type="entry name" value="PP-binding"/>
    <property type="match status" value="1"/>
</dbReference>
<dbReference type="InterPro" id="IPR042104">
    <property type="entry name" value="PKS_dehydratase_sf"/>
</dbReference>
<dbReference type="InterPro" id="IPR013968">
    <property type="entry name" value="PKS_KR"/>
</dbReference>
<dbReference type="Pfam" id="PF00107">
    <property type="entry name" value="ADH_zinc_N"/>
    <property type="match status" value="1"/>
</dbReference>
<comment type="caution">
    <text evidence="5">Lacks conserved residue(s) required for the propagation of feature annotation.</text>
</comment>
<dbReference type="CDD" id="cd05195">
    <property type="entry name" value="enoyl_red"/>
    <property type="match status" value="1"/>
</dbReference>
<feature type="compositionally biased region" description="Basic and acidic residues" evidence="6">
    <location>
        <begin position="1240"/>
        <end position="1258"/>
    </location>
</feature>
<dbReference type="InterPro" id="IPR020807">
    <property type="entry name" value="PKS_DH"/>
</dbReference>
<dbReference type="SMART" id="SM00829">
    <property type="entry name" value="PKS_ER"/>
    <property type="match status" value="1"/>
</dbReference>
<dbReference type="GO" id="GO:0006633">
    <property type="term" value="P:fatty acid biosynthetic process"/>
    <property type="evidence" value="ECO:0007669"/>
    <property type="project" value="TreeGrafter"/>
</dbReference>
<dbReference type="Pfam" id="PF21089">
    <property type="entry name" value="PKS_DH_N"/>
    <property type="match status" value="1"/>
</dbReference>
<dbReference type="EMBL" id="CAJNIZ010033747">
    <property type="protein sequence ID" value="CAE7547428.1"/>
    <property type="molecule type" value="Genomic_DNA"/>
</dbReference>
<dbReference type="Gene3D" id="3.90.180.10">
    <property type="entry name" value="Medium-chain alcohol dehydrogenases, catalytic domain"/>
    <property type="match status" value="1"/>
</dbReference>
<sequence>MAAWSVTFATTEEAFQELAPVQKGERVLIHAATGGVGLVAVQFAQRVGATIFATAGSPNKVQHLRDMGVKYITSSRDVKKFEEDMKAFLKEDGASDGVDVVLNSLSHDDYIPKSLGFLSKGGRFMEIGKRLIWSHDQMRRERPDVQYEKIAMDWVMEFQPERYNVLMRRLVSQIEKGWWKEVPLTIYDGLNSGIDAMRYLQRAQQIGKVVLAQPSRMECQEDGSYILSGGVGALGLVTTRMMAEEGAKSVVLLSRRGVVGEDLKAMWDQLQDFDIELLVKPCDIASLTDTQELVAGLKGSSGYTVRGFIHLAAVLDDATLPKLTRKHLERAYGAKVWGARHLHLCLQSQASPLDFAVLFSSTSALLGLPGKFVVLFCFEGNYSAANAALDGQARYWKALGERMVSVQWGPWREVGMAAQKGTVQRLKAQGLGSIGNVIGMAALSGSLRASGSVIAACPVHWGQYLKQFGKSVPSFYSRFRREASSSSSSAPSGGRALVPGAMAPRPAAVSADQVQAMVLQVAGEVTGTAVGAQEPLMEAGMDSLSAVEFRNRLSNELQGVKLPNTLIFDYPTAAAISMYAASQLSQIAGAGQVAPVGAPGVSASQVEALVLEIASEVTGHGVDPQVIEIPFTRWDLDQYYSADPDAPGKTYAKHGGFIEGAELFDPSCFSLSAAEAATIDPQQRLLLEAAHTAFLAAGWERDRLMGADVGVFVGQCQYDWFVMVSVGDKFNPYTGTGISASISALKEVAYFQIAWPAHFCDETMPGYIFGVKGPSLTCDTACSSSLVAADAALSSLRRGTAEGALAAGTNLILGTGPYISFSKAKMLSEDGRCFTFDASANGYARGEGVGSAFLATLPEDGEASTARALLRGTAANQDGRSASLTAPNGPSQQAVIRRALMEAAASAGEVGLIECHGTGTALGDPIEVDALKSVLGEAGSAVVLGAAKTNIAHLEGSAGIAGFIKSVHMLEKNQAPANLHFQNLNPHIDLEDFQAVIPVELHELPSGKVVSGLSSFGFGGTNAHLTFGSAAAHSGQRVTIAEPAADEGGAITFRHTSFPWRETAYRCLRRKIMEGRDVHYECTIKSDIFKVCAEHVAFNEIVVPGVVYVEHAMEAVKTIVGKEGYLKDLAMTWPLVVPKNADEPTATTVFLRFCQMGDKFEMRSSRGDSTEMITHCEGRIGRGLADPATIDLEELRRMCTEEVDPKDVYAAIHKGGLWLGPRFQVCKQMQRMRTGPSGEGGDKHVLCRLEHSPEPGSQ</sequence>
<proteinExistence type="predicted"/>
<evidence type="ECO:0000256" key="4">
    <source>
        <dbReference type="ARBA" id="ARBA00023268"/>
    </source>
</evidence>
<dbReference type="InterPro" id="IPR009081">
    <property type="entry name" value="PP-bd_ACP"/>
</dbReference>
<dbReference type="PROSITE" id="PS52004">
    <property type="entry name" value="KS3_2"/>
    <property type="match status" value="1"/>
</dbReference>
<evidence type="ECO:0000256" key="1">
    <source>
        <dbReference type="ARBA" id="ARBA00022450"/>
    </source>
</evidence>
<evidence type="ECO:0000256" key="3">
    <source>
        <dbReference type="ARBA" id="ARBA00022679"/>
    </source>
</evidence>
<dbReference type="GO" id="GO:0004312">
    <property type="term" value="F:fatty acid synthase activity"/>
    <property type="evidence" value="ECO:0007669"/>
    <property type="project" value="TreeGrafter"/>
</dbReference>
<evidence type="ECO:0000256" key="5">
    <source>
        <dbReference type="PROSITE-ProRule" id="PRU01363"/>
    </source>
</evidence>
<dbReference type="Pfam" id="PF02801">
    <property type="entry name" value="Ketoacyl-synt_C"/>
    <property type="match status" value="1"/>
</dbReference>
<dbReference type="InterPro" id="IPR020841">
    <property type="entry name" value="PKS_Beta-ketoAc_synthase_dom"/>
</dbReference>
<dbReference type="Gene3D" id="3.40.50.720">
    <property type="entry name" value="NAD(P)-binding Rossmann-like Domain"/>
    <property type="match status" value="2"/>
</dbReference>
<evidence type="ECO:0000256" key="6">
    <source>
        <dbReference type="SAM" id="MobiDB-lite"/>
    </source>
</evidence>
<dbReference type="InterPro" id="IPR049552">
    <property type="entry name" value="PKS_DH_N"/>
</dbReference>
<dbReference type="InterPro" id="IPR050091">
    <property type="entry name" value="PKS_NRPS_Biosynth_Enz"/>
</dbReference>
<dbReference type="InterPro" id="IPR036736">
    <property type="entry name" value="ACP-like_sf"/>
</dbReference>
<name>A0A812TSZ8_SYMPI</name>
<feature type="domain" description="Carrier" evidence="7">
    <location>
        <begin position="505"/>
        <end position="584"/>
    </location>
</feature>
<dbReference type="OrthoDB" id="435575at2759"/>
<dbReference type="SMART" id="SM00822">
    <property type="entry name" value="PKS_KR"/>
    <property type="match status" value="1"/>
</dbReference>
<dbReference type="InterPro" id="IPR014030">
    <property type="entry name" value="Ketoacyl_synth_N"/>
</dbReference>
<accession>A0A812TSZ8</accession>
<evidence type="ECO:0000259" key="7">
    <source>
        <dbReference type="PROSITE" id="PS50075"/>
    </source>
</evidence>
<feature type="domain" description="PKS/mFAS DH" evidence="9">
    <location>
        <begin position="1065"/>
        <end position="1258"/>
    </location>
</feature>
<dbReference type="Pfam" id="PF00109">
    <property type="entry name" value="ketoacyl-synt"/>
    <property type="match status" value="1"/>
</dbReference>
<dbReference type="SMART" id="SM00823">
    <property type="entry name" value="PKS_PP"/>
    <property type="match status" value="1"/>
</dbReference>
<dbReference type="SMART" id="SM00826">
    <property type="entry name" value="PKS_DH"/>
    <property type="match status" value="1"/>
</dbReference>
<dbReference type="PANTHER" id="PTHR43775">
    <property type="entry name" value="FATTY ACID SYNTHASE"/>
    <property type="match status" value="1"/>
</dbReference>
<evidence type="ECO:0000313" key="10">
    <source>
        <dbReference type="EMBL" id="CAE7547428.1"/>
    </source>
</evidence>
<dbReference type="InterPro" id="IPR013149">
    <property type="entry name" value="ADH-like_C"/>
</dbReference>
<organism evidence="10 11">
    <name type="scientific">Symbiodinium pilosum</name>
    <name type="common">Dinoflagellate</name>
    <dbReference type="NCBI Taxonomy" id="2952"/>
    <lineage>
        <taxon>Eukaryota</taxon>
        <taxon>Sar</taxon>
        <taxon>Alveolata</taxon>
        <taxon>Dinophyceae</taxon>
        <taxon>Suessiales</taxon>
        <taxon>Symbiodiniaceae</taxon>
        <taxon>Symbiodinium</taxon>
    </lineage>
</organism>
<dbReference type="InterPro" id="IPR016039">
    <property type="entry name" value="Thiolase-like"/>
</dbReference>
<keyword evidence="2" id="KW-0597">Phosphoprotein</keyword>
<dbReference type="SUPFAM" id="SSF47336">
    <property type="entry name" value="ACP-like"/>
    <property type="match status" value="1"/>
</dbReference>
<dbReference type="AlphaFoldDB" id="A0A812TSZ8"/>
<keyword evidence="1" id="KW-0596">Phosphopantetheine</keyword>
<keyword evidence="11" id="KW-1185">Reference proteome</keyword>
<evidence type="ECO:0000313" key="11">
    <source>
        <dbReference type="Proteomes" id="UP000649617"/>
    </source>
</evidence>
<evidence type="ECO:0000259" key="9">
    <source>
        <dbReference type="PROSITE" id="PS52019"/>
    </source>
</evidence>
<dbReference type="InterPro" id="IPR036291">
    <property type="entry name" value="NAD(P)-bd_dom_sf"/>
</dbReference>